<feature type="domain" description="Cysteinyl-tRNA synthetase class Ia DALR" evidence="14">
    <location>
        <begin position="355"/>
        <end position="419"/>
    </location>
</feature>
<dbReference type="PANTHER" id="PTHR10890:SF3">
    <property type="entry name" value="CYSTEINE--TRNA LIGASE, CYTOPLASMIC"/>
    <property type="match status" value="1"/>
</dbReference>
<dbReference type="HAMAP" id="MF_00041">
    <property type="entry name" value="Cys_tRNA_synth"/>
    <property type="match status" value="1"/>
</dbReference>
<dbReference type="InterPro" id="IPR015273">
    <property type="entry name" value="Cys-tRNA-synt_Ia_DALR"/>
</dbReference>
<evidence type="ECO:0000256" key="11">
    <source>
        <dbReference type="ARBA" id="ARBA00023146"/>
    </source>
</evidence>
<evidence type="ECO:0000256" key="9">
    <source>
        <dbReference type="ARBA" id="ARBA00022840"/>
    </source>
</evidence>
<dbReference type="AlphaFoldDB" id="A0A511AX20"/>
<keyword evidence="4 13" id="KW-0963">Cytoplasm</keyword>
<dbReference type="EMBL" id="BJUY01000021">
    <property type="protein sequence ID" value="GEK91873.1"/>
    <property type="molecule type" value="Genomic_DNA"/>
</dbReference>
<dbReference type="SMART" id="SM00840">
    <property type="entry name" value="DALR_2"/>
    <property type="match status" value="1"/>
</dbReference>
<dbReference type="NCBIfam" id="TIGR00435">
    <property type="entry name" value="cysS"/>
    <property type="match status" value="1"/>
</dbReference>
<evidence type="ECO:0000256" key="8">
    <source>
        <dbReference type="ARBA" id="ARBA00022833"/>
    </source>
</evidence>
<dbReference type="InterPro" id="IPR032678">
    <property type="entry name" value="tRNA-synt_1_cat_dom"/>
</dbReference>
<dbReference type="OrthoDB" id="9815130at2"/>
<feature type="binding site" evidence="13">
    <location>
        <position position="28"/>
    </location>
    <ligand>
        <name>Zn(2+)</name>
        <dbReference type="ChEBI" id="CHEBI:29105"/>
    </ligand>
</feature>
<keyword evidence="6 13" id="KW-0479">Metal-binding</keyword>
<keyword evidence="10 13" id="KW-0648">Protein biosynthesis</keyword>
<evidence type="ECO:0000256" key="10">
    <source>
        <dbReference type="ARBA" id="ARBA00022917"/>
    </source>
</evidence>
<dbReference type="Gene3D" id="3.40.50.620">
    <property type="entry name" value="HUPs"/>
    <property type="match status" value="1"/>
</dbReference>
<feature type="binding site" evidence="13">
    <location>
        <position position="240"/>
    </location>
    <ligand>
        <name>Zn(2+)</name>
        <dbReference type="ChEBI" id="CHEBI:29105"/>
    </ligand>
</feature>
<feature type="binding site" evidence="13">
    <location>
        <position position="236"/>
    </location>
    <ligand>
        <name>Zn(2+)</name>
        <dbReference type="ChEBI" id="CHEBI:29105"/>
    </ligand>
</feature>
<dbReference type="Proteomes" id="UP000321662">
    <property type="component" value="Unassembled WGS sequence"/>
</dbReference>
<dbReference type="GO" id="GO:0004817">
    <property type="term" value="F:cysteine-tRNA ligase activity"/>
    <property type="evidence" value="ECO:0007669"/>
    <property type="project" value="UniProtKB-UniRule"/>
</dbReference>
<dbReference type="PANTHER" id="PTHR10890">
    <property type="entry name" value="CYSTEINYL-TRNA SYNTHETASE"/>
    <property type="match status" value="1"/>
</dbReference>
<keyword evidence="9 13" id="KW-0067">ATP-binding</keyword>
<name>A0A511AX20_9LACT</name>
<keyword evidence="7 13" id="KW-0547">Nucleotide-binding</keyword>
<dbReference type="InterPro" id="IPR024909">
    <property type="entry name" value="Cys-tRNA/MSH_ligase"/>
</dbReference>
<dbReference type="SUPFAM" id="SSF47323">
    <property type="entry name" value="Anticodon-binding domain of a subclass of class I aminoacyl-tRNA synthetases"/>
    <property type="match status" value="1"/>
</dbReference>
<evidence type="ECO:0000256" key="3">
    <source>
        <dbReference type="ARBA" id="ARBA00011245"/>
    </source>
</evidence>
<keyword evidence="16" id="KW-1185">Reference proteome</keyword>
<dbReference type="RefSeq" id="WP_146924684.1">
    <property type="nucleotide sequence ID" value="NZ_BJUY01000021.1"/>
</dbReference>
<reference evidence="15 16" key="1">
    <citation type="submission" date="2019-07" db="EMBL/GenBank/DDBJ databases">
        <title>Whole genome shotgun sequence of Alkalibacterium kapii NBRC 103247.</title>
        <authorList>
            <person name="Hosoyama A."/>
            <person name="Uohara A."/>
            <person name="Ohji S."/>
            <person name="Ichikawa N."/>
        </authorList>
    </citation>
    <scope>NUCLEOTIDE SEQUENCE [LARGE SCALE GENOMIC DNA]</scope>
    <source>
        <strain evidence="15 16">NBRC 103247</strain>
    </source>
</reference>
<comment type="subcellular location">
    <subcellularLocation>
        <location evidence="1 13">Cytoplasm</location>
    </subcellularLocation>
</comment>
<comment type="caution">
    <text evidence="15">The sequence shown here is derived from an EMBL/GenBank/DDBJ whole genome shotgun (WGS) entry which is preliminary data.</text>
</comment>
<dbReference type="GO" id="GO:0005524">
    <property type="term" value="F:ATP binding"/>
    <property type="evidence" value="ECO:0007669"/>
    <property type="project" value="UniProtKB-UniRule"/>
</dbReference>
<evidence type="ECO:0000256" key="12">
    <source>
        <dbReference type="ARBA" id="ARBA00047398"/>
    </source>
</evidence>
<comment type="subunit">
    <text evidence="3 13">Monomer.</text>
</comment>
<keyword evidence="5 13" id="KW-0436">Ligase</keyword>
<evidence type="ECO:0000256" key="2">
    <source>
        <dbReference type="ARBA" id="ARBA00005594"/>
    </source>
</evidence>
<dbReference type="GO" id="GO:0005829">
    <property type="term" value="C:cytosol"/>
    <property type="evidence" value="ECO:0007669"/>
    <property type="project" value="TreeGrafter"/>
</dbReference>
<evidence type="ECO:0000259" key="14">
    <source>
        <dbReference type="SMART" id="SM00840"/>
    </source>
</evidence>
<accession>A0A511AX20</accession>
<evidence type="ECO:0000256" key="1">
    <source>
        <dbReference type="ARBA" id="ARBA00004496"/>
    </source>
</evidence>
<sequence>MIHIYNTLTRKKETFIPLEEGKVKMYVCGPTVYNYIHIGNARSSVAFDTIRRYFTYRGYDVEYISNFTDVDDKIIKAAQDLGKTAPEVADKFIDAFYADTEALQVKKPTHAPRVMDNIPDIITFVQALIDNGYAYAAQGDVYYRTRRFEKYGELSRISLDDLESGASNRLGDEAHKKEDPLDFALWKAAKEGEISWESPWGKGRPGWHIECSVMATKYLGDTIDIHAGGQDLTFPHHENEIAQTEAKTHQTFANYWMHNGFVTMDEEKMSKSIGNVVLVRELRRQHDPKALRFFMSTAHYRRPINYSLEAIEEAKTNLDRIETAYFNASHRLKQAEAASGSDSEKLSELESFKEAFIGHMDDDFQAQNGITVVYDLVRYLNVYLKESAVSKVVLEFAMQLIEEFMYVFGITIEAADDLLDTDIENLIKEREDARAARDFQRADEIRDLLKDQNIILEDTAQGVRWKRGE</sequence>
<dbReference type="FunFam" id="3.40.50.620:FF:000009">
    <property type="entry name" value="Cysteine--tRNA ligase"/>
    <property type="match status" value="1"/>
</dbReference>
<protein>
    <recommendedName>
        <fullName evidence="13">Cysteine--tRNA ligase</fullName>
        <ecNumber evidence="13">6.1.1.16</ecNumber>
    </recommendedName>
    <alternativeName>
        <fullName evidence="13">Cysteinyl-tRNA synthetase</fullName>
        <shortName evidence="13">CysRS</shortName>
    </alternativeName>
</protein>
<comment type="cofactor">
    <cofactor evidence="13">
        <name>Zn(2+)</name>
        <dbReference type="ChEBI" id="CHEBI:29105"/>
    </cofactor>
    <text evidence="13">Binds 1 zinc ion per subunit.</text>
</comment>
<dbReference type="Gene3D" id="1.20.120.1910">
    <property type="entry name" value="Cysteine-tRNA ligase, C-terminal anti-codon recognition domain"/>
    <property type="match status" value="1"/>
</dbReference>
<organism evidence="15 16">
    <name type="scientific">Alkalibacterium kapii</name>
    <dbReference type="NCBI Taxonomy" id="426704"/>
    <lineage>
        <taxon>Bacteria</taxon>
        <taxon>Bacillati</taxon>
        <taxon>Bacillota</taxon>
        <taxon>Bacilli</taxon>
        <taxon>Lactobacillales</taxon>
        <taxon>Carnobacteriaceae</taxon>
        <taxon>Alkalibacterium</taxon>
    </lineage>
</organism>
<dbReference type="Pfam" id="PF09190">
    <property type="entry name" value="DALR_2"/>
    <property type="match status" value="1"/>
</dbReference>
<dbReference type="InterPro" id="IPR015803">
    <property type="entry name" value="Cys-tRNA-ligase"/>
</dbReference>
<dbReference type="GO" id="GO:0006423">
    <property type="term" value="P:cysteinyl-tRNA aminoacylation"/>
    <property type="evidence" value="ECO:0007669"/>
    <property type="project" value="UniProtKB-UniRule"/>
</dbReference>
<evidence type="ECO:0000256" key="7">
    <source>
        <dbReference type="ARBA" id="ARBA00022741"/>
    </source>
</evidence>
<keyword evidence="11 13" id="KW-0030">Aminoacyl-tRNA synthetase</keyword>
<feature type="short sequence motif" description="'KMSKS' region" evidence="13">
    <location>
        <begin position="268"/>
        <end position="272"/>
    </location>
</feature>
<evidence type="ECO:0000256" key="5">
    <source>
        <dbReference type="ARBA" id="ARBA00022598"/>
    </source>
</evidence>
<dbReference type="InterPro" id="IPR014729">
    <property type="entry name" value="Rossmann-like_a/b/a_fold"/>
</dbReference>
<dbReference type="PRINTS" id="PR00983">
    <property type="entry name" value="TRNASYNTHCYS"/>
</dbReference>
<dbReference type="InterPro" id="IPR009080">
    <property type="entry name" value="tRNAsynth_Ia_anticodon-bd"/>
</dbReference>
<evidence type="ECO:0000256" key="13">
    <source>
        <dbReference type="HAMAP-Rule" id="MF_00041"/>
    </source>
</evidence>
<comment type="similarity">
    <text evidence="2 13">Belongs to the class-I aminoacyl-tRNA synthetase family.</text>
</comment>
<evidence type="ECO:0000313" key="15">
    <source>
        <dbReference type="EMBL" id="GEK91873.1"/>
    </source>
</evidence>
<proteinExistence type="inferred from homology"/>
<evidence type="ECO:0000256" key="4">
    <source>
        <dbReference type="ARBA" id="ARBA00022490"/>
    </source>
</evidence>
<dbReference type="Pfam" id="PF01406">
    <property type="entry name" value="tRNA-synt_1e"/>
    <property type="match status" value="1"/>
</dbReference>
<comment type="catalytic activity">
    <reaction evidence="12 13">
        <text>tRNA(Cys) + L-cysteine + ATP = L-cysteinyl-tRNA(Cys) + AMP + diphosphate</text>
        <dbReference type="Rhea" id="RHEA:17773"/>
        <dbReference type="Rhea" id="RHEA-COMP:9661"/>
        <dbReference type="Rhea" id="RHEA-COMP:9679"/>
        <dbReference type="ChEBI" id="CHEBI:30616"/>
        <dbReference type="ChEBI" id="CHEBI:33019"/>
        <dbReference type="ChEBI" id="CHEBI:35235"/>
        <dbReference type="ChEBI" id="CHEBI:78442"/>
        <dbReference type="ChEBI" id="CHEBI:78517"/>
        <dbReference type="ChEBI" id="CHEBI:456215"/>
        <dbReference type="EC" id="6.1.1.16"/>
    </reaction>
</comment>
<dbReference type="SUPFAM" id="SSF52374">
    <property type="entry name" value="Nucleotidylyl transferase"/>
    <property type="match status" value="1"/>
</dbReference>
<evidence type="ECO:0000313" key="16">
    <source>
        <dbReference type="Proteomes" id="UP000321662"/>
    </source>
</evidence>
<feature type="binding site" evidence="13">
    <location>
        <position position="271"/>
    </location>
    <ligand>
        <name>ATP</name>
        <dbReference type="ChEBI" id="CHEBI:30616"/>
    </ligand>
</feature>
<feature type="binding site" evidence="13">
    <location>
        <position position="211"/>
    </location>
    <ligand>
        <name>Zn(2+)</name>
        <dbReference type="ChEBI" id="CHEBI:29105"/>
    </ligand>
</feature>
<dbReference type="GO" id="GO:0008270">
    <property type="term" value="F:zinc ion binding"/>
    <property type="evidence" value="ECO:0007669"/>
    <property type="project" value="UniProtKB-UniRule"/>
</dbReference>
<evidence type="ECO:0000256" key="6">
    <source>
        <dbReference type="ARBA" id="ARBA00022723"/>
    </source>
</evidence>
<feature type="short sequence motif" description="'HIGH' region" evidence="13">
    <location>
        <begin position="30"/>
        <end position="40"/>
    </location>
</feature>
<gene>
    <name evidence="13 15" type="primary">cysS</name>
    <name evidence="15" type="ORF">AKA01nite_14950</name>
</gene>
<dbReference type="EC" id="6.1.1.16" evidence="13"/>
<dbReference type="CDD" id="cd00672">
    <property type="entry name" value="CysRS_core"/>
    <property type="match status" value="1"/>
</dbReference>
<keyword evidence="8 13" id="KW-0862">Zinc</keyword>